<evidence type="ECO:0000313" key="2">
    <source>
        <dbReference type="EMBL" id="SDF19091.1"/>
    </source>
</evidence>
<proteinExistence type="predicted"/>
<dbReference type="EMBL" id="FMZW01000047">
    <property type="protein sequence ID" value="SDF19091.1"/>
    <property type="molecule type" value="Genomic_DNA"/>
</dbReference>
<reference evidence="2 3" key="1">
    <citation type="submission" date="2016-10" db="EMBL/GenBank/DDBJ databases">
        <authorList>
            <person name="de Groot N.N."/>
        </authorList>
    </citation>
    <scope>NUCLEOTIDE SEQUENCE [LARGE SCALE GENOMIC DNA]</scope>
    <source>
        <strain evidence="2 3">R5</strain>
    </source>
</reference>
<evidence type="ECO:0000256" key="1">
    <source>
        <dbReference type="SAM" id="MobiDB-lite"/>
    </source>
</evidence>
<feature type="region of interest" description="Disordered" evidence="1">
    <location>
        <begin position="48"/>
        <end position="76"/>
    </location>
</feature>
<gene>
    <name evidence="2" type="ORF">SAMN05216337_104726</name>
</gene>
<name>A0A1G7J2H1_9BRAD</name>
<protein>
    <recommendedName>
        <fullName evidence="4">DUF2946 domain-containing protein</fullName>
    </recommendedName>
</protein>
<sequence length="122" mass="12752">MDASRTMIQSSPHATGSRRWRSLLAGLISLALVLSFFHGWTSDGDADAAPGFSIAQPINDAGGKAPAHPASPHSDHCLTHVASVAPQEAAFPIAYAPHSYGDTNIGLPASADRRSPFKPPRA</sequence>
<evidence type="ECO:0000313" key="3">
    <source>
        <dbReference type="Proteomes" id="UP000199245"/>
    </source>
</evidence>
<accession>A0A1G7J2H1</accession>
<evidence type="ECO:0008006" key="4">
    <source>
        <dbReference type="Google" id="ProtNLM"/>
    </source>
</evidence>
<organism evidence="2 3">
    <name type="scientific">Bradyrhizobium brasilense</name>
    <dbReference type="NCBI Taxonomy" id="1419277"/>
    <lineage>
        <taxon>Bacteria</taxon>
        <taxon>Pseudomonadati</taxon>
        <taxon>Pseudomonadota</taxon>
        <taxon>Alphaproteobacteria</taxon>
        <taxon>Hyphomicrobiales</taxon>
        <taxon>Nitrobacteraceae</taxon>
        <taxon>Bradyrhizobium</taxon>
    </lineage>
</organism>
<dbReference type="AlphaFoldDB" id="A0A1G7J2H1"/>
<dbReference type="Proteomes" id="UP000199245">
    <property type="component" value="Unassembled WGS sequence"/>
</dbReference>